<feature type="compositionally biased region" description="Low complexity" evidence="3">
    <location>
        <begin position="536"/>
        <end position="553"/>
    </location>
</feature>
<feature type="compositionally biased region" description="Pro residues" evidence="3">
    <location>
        <begin position="515"/>
        <end position="535"/>
    </location>
</feature>
<dbReference type="InterPro" id="IPR032675">
    <property type="entry name" value="LRR_dom_sf"/>
</dbReference>
<evidence type="ECO:0000256" key="4">
    <source>
        <dbReference type="SAM" id="Phobius"/>
    </source>
</evidence>
<sequence length="562" mass="63015">MKDIADRAGWDVMNQQEHKAVEKIVEENLPNLRYLDLSYSGWLIEMPDLTGVPRLRCLNLEGCIKIMWIHPSIGILRELVSLNLRNCKNLFLDLNIIFGLNSLESVNLSGCTKLLNNGLLKKPREAEHSENVDQNRSAIQLSTSSVYQIVIRGTQIPRWFSNQNVGSSISMDLSSVMEDPNWMGVACCALLAAHDDPTNLKDKWQFYYGGDIGYVFQDILPNIYWVLPILLNNDLVTGGIDHLFILFASAEHIINDHCRGEMHDPDKIVFKTRIDVHPKDPLSLGLLWTRNWHVCQAAVEKVLRGGMLNPMLELLSLDAPTANDAFEREVTCIECSEIRTQIFDYQVNPFPALNARSLSMNSEESVTTTTCLESGISTFVSTLVVGFVTIYLTPLVNNVFFYLTVAFFLFYICLAYDSLFFPYHPPLFRSKSTFALFSSVSPLGSSSSSNTTLLTQKQLFSSFFPLPPRSPHPSYHTTPRAPPRHTTPRVPLHFSLRPAPPRHTTPLALPLSLRPAPPRHTAPPPPSLSLPPPRLTTPHRASPAPALPLSLLPTSITRQTLE</sequence>
<evidence type="ECO:0000256" key="2">
    <source>
        <dbReference type="ARBA" id="ARBA00022737"/>
    </source>
</evidence>
<feature type="transmembrane region" description="Helical" evidence="4">
    <location>
        <begin position="399"/>
        <end position="423"/>
    </location>
</feature>
<keyword evidence="4" id="KW-0472">Membrane</keyword>
<dbReference type="Pfam" id="PF20160">
    <property type="entry name" value="C-JID"/>
    <property type="match status" value="1"/>
</dbReference>
<keyword evidence="1" id="KW-0433">Leucine-rich repeat</keyword>
<keyword evidence="2" id="KW-0677">Repeat</keyword>
<keyword evidence="4" id="KW-0812">Transmembrane</keyword>
<dbReference type="InterPro" id="IPR045344">
    <property type="entry name" value="C-JID"/>
</dbReference>
<keyword evidence="4" id="KW-1133">Transmembrane helix</keyword>
<feature type="domain" description="C-JID" evidence="5">
    <location>
        <begin position="152"/>
        <end position="211"/>
    </location>
</feature>
<dbReference type="SUPFAM" id="SSF52047">
    <property type="entry name" value="RNI-like"/>
    <property type="match status" value="1"/>
</dbReference>
<feature type="transmembrane region" description="Helical" evidence="4">
    <location>
        <begin position="374"/>
        <end position="392"/>
    </location>
</feature>
<dbReference type="Proteomes" id="UP001603857">
    <property type="component" value="Unassembled WGS sequence"/>
</dbReference>
<accession>A0ABD1LWY1</accession>
<feature type="region of interest" description="Disordered" evidence="3">
    <location>
        <begin position="471"/>
        <end position="562"/>
    </location>
</feature>
<proteinExistence type="predicted"/>
<gene>
    <name evidence="6" type="ORF">Fmac_021442</name>
</gene>
<protein>
    <recommendedName>
        <fullName evidence="5">C-JID domain-containing protein</fullName>
    </recommendedName>
</protein>
<dbReference type="Gene3D" id="3.80.10.10">
    <property type="entry name" value="Ribonuclease Inhibitor"/>
    <property type="match status" value="1"/>
</dbReference>
<dbReference type="EMBL" id="JBGMDY010000007">
    <property type="protein sequence ID" value="KAL2328015.1"/>
    <property type="molecule type" value="Genomic_DNA"/>
</dbReference>
<evidence type="ECO:0000259" key="5">
    <source>
        <dbReference type="Pfam" id="PF20160"/>
    </source>
</evidence>
<evidence type="ECO:0000256" key="3">
    <source>
        <dbReference type="SAM" id="MobiDB-lite"/>
    </source>
</evidence>
<keyword evidence="7" id="KW-1185">Reference proteome</keyword>
<evidence type="ECO:0000256" key="1">
    <source>
        <dbReference type="ARBA" id="ARBA00022614"/>
    </source>
</evidence>
<comment type="caution">
    <text evidence="6">The sequence shown here is derived from an EMBL/GenBank/DDBJ whole genome shotgun (WGS) entry which is preliminary data.</text>
</comment>
<name>A0ABD1LWY1_9FABA</name>
<dbReference type="AlphaFoldDB" id="A0ABD1LWY1"/>
<organism evidence="6 7">
    <name type="scientific">Flemingia macrophylla</name>
    <dbReference type="NCBI Taxonomy" id="520843"/>
    <lineage>
        <taxon>Eukaryota</taxon>
        <taxon>Viridiplantae</taxon>
        <taxon>Streptophyta</taxon>
        <taxon>Embryophyta</taxon>
        <taxon>Tracheophyta</taxon>
        <taxon>Spermatophyta</taxon>
        <taxon>Magnoliopsida</taxon>
        <taxon>eudicotyledons</taxon>
        <taxon>Gunneridae</taxon>
        <taxon>Pentapetalae</taxon>
        <taxon>rosids</taxon>
        <taxon>fabids</taxon>
        <taxon>Fabales</taxon>
        <taxon>Fabaceae</taxon>
        <taxon>Papilionoideae</taxon>
        <taxon>50 kb inversion clade</taxon>
        <taxon>NPAAA clade</taxon>
        <taxon>indigoferoid/millettioid clade</taxon>
        <taxon>Phaseoleae</taxon>
        <taxon>Flemingia</taxon>
    </lineage>
</organism>
<evidence type="ECO:0000313" key="6">
    <source>
        <dbReference type="EMBL" id="KAL2328015.1"/>
    </source>
</evidence>
<evidence type="ECO:0000313" key="7">
    <source>
        <dbReference type="Proteomes" id="UP001603857"/>
    </source>
</evidence>
<reference evidence="6 7" key="1">
    <citation type="submission" date="2024-08" db="EMBL/GenBank/DDBJ databases">
        <title>Insights into the chromosomal genome structure of Flemingia macrophylla.</title>
        <authorList>
            <person name="Ding Y."/>
            <person name="Zhao Y."/>
            <person name="Bi W."/>
            <person name="Wu M."/>
            <person name="Zhao G."/>
            <person name="Gong Y."/>
            <person name="Li W."/>
            <person name="Zhang P."/>
        </authorList>
    </citation>
    <scope>NUCLEOTIDE SEQUENCE [LARGE SCALE GENOMIC DNA]</scope>
    <source>
        <strain evidence="6">DYQJB</strain>
        <tissue evidence="6">Leaf</tissue>
    </source>
</reference>